<dbReference type="SUPFAM" id="SSF55383">
    <property type="entry name" value="Copper amine oxidase, domain N"/>
    <property type="match status" value="2"/>
</dbReference>
<dbReference type="CDD" id="cd04202">
    <property type="entry name" value="CuRO_D2_2dMcoN_like"/>
    <property type="match status" value="1"/>
</dbReference>
<dbReference type="SUPFAM" id="SSF49503">
    <property type="entry name" value="Cupredoxins"/>
    <property type="match status" value="3"/>
</dbReference>
<dbReference type="Gene3D" id="3.30.457.10">
    <property type="entry name" value="Copper amine oxidase-like, N-terminal domain"/>
    <property type="match status" value="1"/>
</dbReference>
<keyword evidence="3" id="KW-0186">Copper</keyword>
<dbReference type="EMBL" id="JAGGKV010000012">
    <property type="protein sequence ID" value="MBP1965224.1"/>
    <property type="molecule type" value="Genomic_DNA"/>
</dbReference>
<gene>
    <name evidence="9" type="ORF">J2Z65_004457</name>
</gene>
<dbReference type="InterPro" id="IPR045087">
    <property type="entry name" value="Cu-oxidase_fam"/>
</dbReference>
<dbReference type="Pfam" id="PF07732">
    <property type="entry name" value="Cu-oxidase_3"/>
    <property type="match status" value="1"/>
</dbReference>
<organism evidence="9 10">
    <name type="scientific">Paenibacillus aceris</name>
    <dbReference type="NCBI Taxonomy" id="869555"/>
    <lineage>
        <taxon>Bacteria</taxon>
        <taxon>Bacillati</taxon>
        <taxon>Bacillota</taxon>
        <taxon>Bacilli</taxon>
        <taxon>Bacillales</taxon>
        <taxon>Paenibacillaceae</taxon>
        <taxon>Paenibacillus</taxon>
    </lineage>
</organism>
<dbReference type="Gene3D" id="2.60.40.420">
    <property type="entry name" value="Cupredoxins - blue copper proteins"/>
    <property type="match status" value="2"/>
</dbReference>
<evidence type="ECO:0000313" key="10">
    <source>
        <dbReference type="Proteomes" id="UP001519344"/>
    </source>
</evidence>
<evidence type="ECO:0000259" key="7">
    <source>
        <dbReference type="Pfam" id="PF07833"/>
    </source>
</evidence>
<dbReference type="Proteomes" id="UP001519344">
    <property type="component" value="Unassembled WGS sequence"/>
</dbReference>
<dbReference type="InterPro" id="IPR011707">
    <property type="entry name" value="Cu-oxidase-like_N"/>
</dbReference>
<evidence type="ECO:0000259" key="8">
    <source>
        <dbReference type="Pfam" id="PF13473"/>
    </source>
</evidence>
<keyword evidence="10" id="KW-1185">Reference proteome</keyword>
<accession>A0ABS4I2U0</accession>
<sequence length="583" mass="64625">MIPISLKRPLLRTSVSFVLTAIIVFIVLLCIQPYSAKADGTGEIKKFHLYATDGYLTLPDKTQVYVWGYSLQNEQGTAVFPAPPLVVNEGDQVEVTLTNIGPKKAGIKRLAHTIHFHGLDTDQANDGVPHTSQSILVGESFTYHFTAEHAGTYFYHCHVDTVEHLQMGMHGAFIVKAKDGRNQAWTGGPAYDREYTFVLNEIDPVWHKAVETGTPYDRTDFHPRYWTINGKAYPDTEGDPTTMIEGKVGETVLVRVINSGYQAHAMHLHGHHFQVIASDGRPLPAFLDKDTINVGSAERYDLLITFTQDGDFPFHSHNIVDNTNDGVYPGGLHTMVSIASAASKSIVLHAGDENVQADGQTTRLDVPPQLIGDTTYVPLRFIGNQLGADIRWMDEEKSVVYTTSHTQIQLWIDRNKVVINGKELTMDKPPINLNGTSMVPLRFVSENLGAKVRYDQVTGNITLVYDPDKHDMDMGTGMDMGTHMHTPDAQPSAPSPSHAQSGEPIITIDQAAFSVKELKVKAGTKVTWINKDTQIHTVTDLNVQFDSRNIAPGEKWSYTFTRAGTYTYYCSTHTSMQAVVIVE</sequence>
<evidence type="ECO:0000256" key="4">
    <source>
        <dbReference type="SAM" id="MobiDB-lite"/>
    </source>
</evidence>
<feature type="region of interest" description="Disordered" evidence="4">
    <location>
        <begin position="481"/>
        <end position="501"/>
    </location>
</feature>
<dbReference type="InterPro" id="IPR008972">
    <property type="entry name" value="Cupredoxin"/>
</dbReference>
<dbReference type="Pfam" id="PF07833">
    <property type="entry name" value="Cu_amine_oxidN1"/>
    <property type="match status" value="1"/>
</dbReference>
<proteinExistence type="predicted"/>
<keyword evidence="2" id="KW-0560">Oxidoreductase</keyword>
<feature type="domain" description="Plastocyanin-like" evidence="5">
    <location>
        <begin position="209"/>
        <end position="317"/>
    </location>
</feature>
<feature type="domain" description="EfeO-type cupredoxin-like" evidence="8">
    <location>
        <begin position="502"/>
        <end position="582"/>
    </location>
</feature>
<dbReference type="InterPro" id="IPR001117">
    <property type="entry name" value="Cu-oxidase_2nd"/>
</dbReference>
<evidence type="ECO:0000256" key="2">
    <source>
        <dbReference type="ARBA" id="ARBA00023002"/>
    </source>
</evidence>
<comment type="caution">
    <text evidence="9">The sequence shown here is derived from an EMBL/GenBank/DDBJ whole genome shotgun (WGS) entry which is preliminary data.</text>
</comment>
<name>A0ABS4I2U0_9BACL</name>
<dbReference type="PANTHER" id="PTHR11709">
    <property type="entry name" value="MULTI-COPPER OXIDASE"/>
    <property type="match status" value="1"/>
</dbReference>
<reference evidence="9 10" key="1">
    <citation type="submission" date="2021-03" db="EMBL/GenBank/DDBJ databases">
        <title>Genomic Encyclopedia of Type Strains, Phase IV (KMG-IV): sequencing the most valuable type-strain genomes for metagenomic binning, comparative biology and taxonomic classification.</title>
        <authorList>
            <person name="Goeker M."/>
        </authorList>
    </citation>
    <scope>NUCLEOTIDE SEQUENCE [LARGE SCALE GENOMIC DNA]</scope>
    <source>
        <strain evidence="9 10">DSM 24950</strain>
    </source>
</reference>
<evidence type="ECO:0000256" key="3">
    <source>
        <dbReference type="ARBA" id="ARBA00023008"/>
    </source>
</evidence>
<feature type="domain" description="Plastocyanin-like" evidence="6">
    <location>
        <begin position="80"/>
        <end position="178"/>
    </location>
</feature>
<protein>
    <submittedName>
        <fullName evidence="9">FtsP/CotA-like multicopper oxidase with cupredoxin domain</fullName>
    </submittedName>
</protein>
<dbReference type="Pfam" id="PF00394">
    <property type="entry name" value="Cu-oxidase"/>
    <property type="match status" value="1"/>
</dbReference>
<dbReference type="Pfam" id="PF13473">
    <property type="entry name" value="Cupredoxin_1"/>
    <property type="match status" value="1"/>
</dbReference>
<evidence type="ECO:0000313" key="9">
    <source>
        <dbReference type="EMBL" id="MBP1965224.1"/>
    </source>
</evidence>
<dbReference type="InterPro" id="IPR028096">
    <property type="entry name" value="EfeO_Cupredoxin"/>
</dbReference>
<evidence type="ECO:0000259" key="6">
    <source>
        <dbReference type="Pfam" id="PF07732"/>
    </source>
</evidence>
<evidence type="ECO:0000259" key="5">
    <source>
        <dbReference type="Pfam" id="PF00394"/>
    </source>
</evidence>
<dbReference type="InterPro" id="IPR036582">
    <property type="entry name" value="Mao_N_sf"/>
</dbReference>
<dbReference type="PANTHER" id="PTHR11709:SF394">
    <property type="entry name" value="FI03373P-RELATED"/>
    <property type="match status" value="1"/>
</dbReference>
<keyword evidence="1" id="KW-0479">Metal-binding</keyword>
<dbReference type="InterPro" id="IPR012854">
    <property type="entry name" value="Cu_amine_oxidase-like_N"/>
</dbReference>
<dbReference type="RefSeq" id="WP_167051945.1">
    <property type="nucleotide sequence ID" value="NZ_JAAOZR010000001.1"/>
</dbReference>
<feature type="domain" description="Copper amine oxidase-like N-terminal" evidence="7">
    <location>
        <begin position="357"/>
        <end position="462"/>
    </location>
</feature>
<evidence type="ECO:0000256" key="1">
    <source>
        <dbReference type="ARBA" id="ARBA00022723"/>
    </source>
</evidence>